<gene>
    <name evidence="2" type="ORF">XENOCAPTIV_020838</name>
</gene>
<dbReference type="Proteomes" id="UP001434883">
    <property type="component" value="Unassembled WGS sequence"/>
</dbReference>
<sequence length="71" mass="7766">HFSIGPPQPEELLLPLNSVLPPNLLSASCLLRSCPGLITCLLFIFHCISPSFINTFIVIGLFEETSDTQLP</sequence>
<proteinExistence type="predicted"/>
<keyword evidence="1" id="KW-0472">Membrane</keyword>
<name>A0ABV0SAC8_9TELE</name>
<keyword evidence="3" id="KW-1185">Reference proteome</keyword>
<evidence type="ECO:0000313" key="2">
    <source>
        <dbReference type="EMBL" id="MEQ2216703.1"/>
    </source>
</evidence>
<reference evidence="2 3" key="1">
    <citation type="submission" date="2021-06" db="EMBL/GenBank/DDBJ databases">
        <authorList>
            <person name="Palmer J.M."/>
        </authorList>
    </citation>
    <scope>NUCLEOTIDE SEQUENCE [LARGE SCALE GENOMIC DNA]</scope>
    <source>
        <strain evidence="2 3">XC_2019</strain>
        <tissue evidence="2">Muscle</tissue>
    </source>
</reference>
<accession>A0ABV0SAC8</accession>
<dbReference type="EMBL" id="JAHRIN010071737">
    <property type="protein sequence ID" value="MEQ2216703.1"/>
    <property type="molecule type" value="Genomic_DNA"/>
</dbReference>
<feature type="transmembrane region" description="Helical" evidence="1">
    <location>
        <begin position="38"/>
        <end position="62"/>
    </location>
</feature>
<keyword evidence="1" id="KW-1133">Transmembrane helix</keyword>
<keyword evidence="1" id="KW-0812">Transmembrane</keyword>
<organism evidence="2 3">
    <name type="scientific">Xenoophorus captivus</name>
    <dbReference type="NCBI Taxonomy" id="1517983"/>
    <lineage>
        <taxon>Eukaryota</taxon>
        <taxon>Metazoa</taxon>
        <taxon>Chordata</taxon>
        <taxon>Craniata</taxon>
        <taxon>Vertebrata</taxon>
        <taxon>Euteleostomi</taxon>
        <taxon>Actinopterygii</taxon>
        <taxon>Neopterygii</taxon>
        <taxon>Teleostei</taxon>
        <taxon>Neoteleostei</taxon>
        <taxon>Acanthomorphata</taxon>
        <taxon>Ovalentaria</taxon>
        <taxon>Atherinomorphae</taxon>
        <taxon>Cyprinodontiformes</taxon>
        <taxon>Goodeidae</taxon>
        <taxon>Xenoophorus</taxon>
    </lineage>
</organism>
<evidence type="ECO:0000313" key="3">
    <source>
        <dbReference type="Proteomes" id="UP001434883"/>
    </source>
</evidence>
<comment type="caution">
    <text evidence="2">The sequence shown here is derived from an EMBL/GenBank/DDBJ whole genome shotgun (WGS) entry which is preliminary data.</text>
</comment>
<evidence type="ECO:0000256" key="1">
    <source>
        <dbReference type="SAM" id="Phobius"/>
    </source>
</evidence>
<protein>
    <submittedName>
        <fullName evidence="2">Uncharacterized protein</fullName>
    </submittedName>
</protein>
<feature type="non-terminal residue" evidence="2">
    <location>
        <position position="1"/>
    </location>
</feature>